<dbReference type="PATRIC" id="fig|476272.21.peg.2105"/>
<gene>
    <name evidence="1" type="ORF">RUMHYD_01731</name>
</gene>
<dbReference type="eggNOG" id="ENOG502ZDIG">
    <property type="taxonomic scope" value="Bacteria"/>
</dbReference>
<evidence type="ECO:0000313" key="1">
    <source>
        <dbReference type="EMBL" id="EEG49342.1"/>
    </source>
</evidence>
<dbReference type="AlphaFoldDB" id="C0CLK9"/>
<dbReference type="HOGENOM" id="CLU_1794560_0_0_9"/>
<dbReference type="EMBL" id="ACBZ01000087">
    <property type="protein sequence ID" value="EEG49342.1"/>
    <property type="molecule type" value="Genomic_DNA"/>
</dbReference>
<dbReference type="Proteomes" id="UP000003100">
    <property type="component" value="Unassembled WGS sequence"/>
</dbReference>
<keyword evidence="2" id="KW-1185">Reference proteome</keyword>
<reference evidence="1 2" key="2">
    <citation type="submission" date="2009-02" db="EMBL/GenBank/DDBJ databases">
        <title>Draft genome sequence of Blautia hydrogenotrophica DSM 10507 (Ruminococcus hydrogenotrophicus DSM 10507).</title>
        <authorList>
            <person name="Sudarsanam P."/>
            <person name="Ley R."/>
            <person name="Guruge J."/>
            <person name="Turnbaugh P.J."/>
            <person name="Mahowald M."/>
            <person name="Liep D."/>
            <person name="Gordon J."/>
        </authorList>
    </citation>
    <scope>NUCLEOTIDE SEQUENCE [LARGE SCALE GENOMIC DNA]</scope>
    <source>
        <strain evidence="2">DSM 10507 / JCM 14656 / S5a33</strain>
    </source>
</reference>
<evidence type="ECO:0000313" key="2">
    <source>
        <dbReference type="Proteomes" id="UP000003100"/>
    </source>
</evidence>
<proteinExistence type="predicted"/>
<accession>C0CLK9</accession>
<protein>
    <submittedName>
        <fullName evidence="1">Uncharacterized protein</fullName>
    </submittedName>
</protein>
<reference evidence="1 2" key="1">
    <citation type="submission" date="2009-01" db="EMBL/GenBank/DDBJ databases">
        <authorList>
            <person name="Fulton L."/>
            <person name="Clifton S."/>
            <person name="Fulton B."/>
            <person name="Xu J."/>
            <person name="Minx P."/>
            <person name="Pepin K.H."/>
            <person name="Johnson M."/>
            <person name="Bhonagiri V."/>
            <person name="Nash W.E."/>
            <person name="Mardis E.R."/>
            <person name="Wilson R.K."/>
        </authorList>
    </citation>
    <scope>NUCLEOTIDE SEQUENCE [LARGE SCALE GENOMIC DNA]</scope>
    <source>
        <strain evidence="2">DSM 10507 / JCM 14656 / S5a33</strain>
    </source>
</reference>
<comment type="caution">
    <text evidence="1">The sequence shown here is derived from an EMBL/GenBank/DDBJ whole genome shotgun (WGS) entry which is preliminary data.</text>
</comment>
<sequence length="148" mass="17889">MLWEILIQLYEDSENPIDKFACALAYETKGALFREKALQKFEESIDYITPEFMQKFISYMPLNVYMKFSRLYESNHEYEKAILYTELGHKYGNKNNPNFNKRIRELQDKIKRNPKKRKYNPSQETLEFEKDIVNAAKYFIKVANLNRY</sequence>
<organism evidence="1 2">
    <name type="scientific">Blautia hydrogenotrophica (strain DSM 10507 / JCM 14656 / S5a33)</name>
    <name type="common">Ruminococcus hydrogenotrophicus</name>
    <dbReference type="NCBI Taxonomy" id="476272"/>
    <lineage>
        <taxon>Bacteria</taxon>
        <taxon>Bacillati</taxon>
        <taxon>Bacillota</taxon>
        <taxon>Clostridia</taxon>
        <taxon>Lachnospirales</taxon>
        <taxon>Lachnospiraceae</taxon>
        <taxon>Blautia</taxon>
    </lineage>
</organism>
<name>C0CLK9_BLAHS</name>